<feature type="coiled-coil region" evidence="1">
    <location>
        <begin position="303"/>
        <end position="330"/>
    </location>
</feature>
<dbReference type="InterPro" id="IPR049012">
    <property type="entry name" value="Mutator_transp_dom"/>
</dbReference>
<feature type="domain" description="Mutator-like transposase" evidence="2">
    <location>
        <begin position="24"/>
        <end position="180"/>
    </location>
</feature>
<evidence type="ECO:0000259" key="2">
    <source>
        <dbReference type="Pfam" id="PF20700"/>
    </source>
</evidence>
<evidence type="ECO:0000313" key="4">
    <source>
        <dbReference type="RefSeq" id="XP_035828926.1"/>
    </source>
</evidence>
<dbReference type="PANTHER" id="PTHR33309:SF3">
    <property type="entry name" value="CCHC-TYPE DOMAIN-CONTAINING PROTEIN"/>
    <property type="match status" value="1"/>
</dbReference>
<gene>
    <name evidence="4" type="primary">LOC106013519</name>
</gene>
<name>A0ABM1W2N3_APLCA</name>
<keyword evidence="1" id="KW-0175">Coiled coil</keyword>
<dbReference type="GeneID" id="106013519"/>
<evidence type="ECO:0000313" key="3">
    <source>
        <dbReference type="Proteomes" id="UP000694888"/>
    </source>
</evidence>
<keyword evidence="3" id="KW-1185">Reference proteome</keyword>
<sequence length="346" mass="38802">MCATTGVRLQKQNILQYERWLRAHKPQCYANYEGTSGGMEKEAALRIWSRSILKNGLRYISMISDGDAKTISAIHELDPYPGIVVEKHECVNHVGKRLGKALRNIVSEKSKQKVTLGGNGHGKLREKVIVKLPAYYTTAIRSNNTVPAMKNAIMAIVNHCSSTDEAPQHQLCPSGESSRCFFRKAKARGIDPGSHTENLGTPLCQLVTDNIRPIFERMSSEDLLSRCILQSTQNANESAHASIWARCPKHVFANRDRLSIAVSIGVSEFNFGSSSTRKFMRALDLDVSVGTMKRGVKRDHTRIRKAEEAVTEKARKYRLLKAEAKEREEQRLQERFGQFYEPGGGD</sequence>
<dbReference type="Pfam" id="PF20700">
    <property type="entry name" value="Mutator"/>
    <property type="match status" value="1"/>
</dbReference>
<dbReference type="Proteomes" id="UP000694888">
    <property type="component" value="Unplaced"/>
</dbReference>
<proteinExistence type="predicted"/>
<accession>A0ABM1W2N3</accession>
<organism evidence="3 4">
    <name type="scientific">Aplysia californica</name>
    <name type="common">California sea hare</name>
    <dbReference type="NCBI Taxonomy" id="6500"/>
    <lineage>
        <taxon>Eukaryota</taxon>
        <taxon>Metazoa</taxon>
        <taxon>Spiralia</taxon>
        <taxon>Lophotrochozoa</taxon>
        <taxon>Mollusca</taxon>
        <taxon>Gastropoda</taxon>
        <taxon>Heterobranchia</taxon>
        <taxon>Euthyneura</taxon>
        <taxon>Tectipleura</taxon>
        <taxon>Aplysiida</taxon>
        <taxon>Aplysioidea</taxon>
        <taxon>Aplysiidae</taxon>
        <taxon>Aplysia</taxon>
    </lineage>
</organism>
<reference evidence="4" key="1">
    <citation type="submission" date="2025-08" db="UniProtKB">
        <authorList>
            <consortium name="RefSeq"/>
        </authorList>
    </citation>
    <scope>IDENTIFICATION</scope>
</reference>
<protein>
    <submittedName>
        <fullName evidence="4">Uncharacterized protein LOC106013519</fullName>
    </submittedName>
</protein>
<dbReference type="PANTHER" id="PTHR33309">
    <property type="entry name" value="KERATIN, ULTRA HIGH-SULFUR MATRIX PROTEIN-LIKE"/>
    <property type="match status" value="1"/>
</dbReference>
<evidence type="ECO:0000256" key="1">
    <source>
        <dbReference type="SAM" id="Coils"/>
    </source>
</evidence>
<dbReference type="RefSeq" id="XP_035828926.1">
    <property type="nucleotide sequence ID" value="XM_035973033.1"/>
</dbReference>